<sequence>MDLLHVRRSVVRGDIGAPVVDLQCEPQIFAGSNSTPPSFSGRSGGFRSRRLRPSPLFSCRGDLDLAGKLVIDCKTTVRA</sequence>
<proteinExistence type="predicted"/>
<dbReference type="AlphaFoldDB" id="A0AA88EE54"/>
<dbReference type="EMBL" id="BTGU01015647">
    <property type="protein sequence ID" value="GMN72885.1"/>
    <property type="molecule type" value="Genomic_DNA"/>
</dbReference>
<evidence type="ECO:0000313" key="1">
    <source>
        <dbReference type="EMBL" id="GMN72885.1"/>
    </source>
</evidence>
<comment type="caution">
    <text evidence="1">The sequence shown here is derived from an EMBL/GenBank/DDBJ whole genome shotgun (WGS) entry which is preliminary data.</text>
</comment>
<feature type="non-terminal residue" evidence="1">
    <location>
        <position position="1"/>
    </location>
</feature>
<gene>
    <name evidence="1" type="ORF">TIFTF001_054802</name>
</gene>
<evidence type="ECO:0000313" key="2">
    <source>
        <dbReference type="Proteomes" id="UP001187192"/>
    </source>
</evidence>
<dbReference type="Proteomes" id="UP001187192">
    <property type="component" value="Unassembled WGS sequence"/>
</dbReference>
<organism evidence="1 2">
    <name type="scientific">Ficus carica</name>
    <name type="common">Common fig</name>
    <dbReference type="NCBI Taxonomy" id="3494"/>
    <lineage>
        <taxon>Eukaryota</taxon>
        <taxon>Viridiplantae</taxon>
        <taxon>Streptophyta</taxon>
        <taxon>Embryophyta</taxon>
        <taxon>Tracheophyta</taxon>
        <taxon>Spermatophyta</taxon>
        <taxon>Magnoliopsida</taxon>
        <taxon>eudicotyledons</taxon>
        <taxon>Gunneridae</taxon>
        <taxon>Pentapetalae</taxon>
        <taxon>rosids</taxon>
        <taxon>fabids</taxon>
        <taxon>Rosales</taxon>
        <taxon>Moraceae</taxon>
        <taxon>Ficeae</taxon>
        <taxon>Ficus</taxon>
    </lineage>
</organism>
<accession>A0AA88EE54</accession>
<name>A0AA88EE54_FICCA</name>
<keyword evidence="2" id="KW-1185">Reference proteome</keyword>
<reference evidence="1" key="1">
    <citation type="submission" date="2023-07" db="EMBL/GenBank/DDBJ databases">
        <title>draft genome sequence of fig (Ficus carica).</title>
        <authorList>
            <person name="Takahashi T."/>
            <person name="Nishimura K."/>
        </authorList>
    </citation>
    <scope>NUCLEOTIDE SEQUENCE</scope>
</reference>
<protein>
    <submittedName>
        <fullName evidence="1">Uncharacterized protein</fullName>
    </submittedName>
</protein>